<sequence length="439" mass="49257">MPDSKTASEELVEISRLNLKASAPAEAIITDVKHLASYNWIEASTPTIAVPGSPAQWSAPQGSRRVKKDSGLVYIAQNSARHPDSPLEPLFRSLYIEHPSFDINSIDVVTDRNNIRKLLSFINPTFTKNGLDPFTIQVGMTARTAIFCRDETATYEVIGPGEFRGFGHEFEKASTINQVRGSTGHHRIVSYRLGGLGFLVRHETDGYVGDLKPAVKNDESTRNNIANMLESLSLSPDTTSIDETPVQSKLTIKKEGRVVPRESTLEIKTRVSHKPLELPEVAPQLWVSQTPKLVRAYHQRGTFSTPKVEDMTAAVKDWEKTHQDDIKRLVALINRILRVTRGWGGSSTIHYDPLKDKLVVKKTERKKMLPDDLYSRWTKAIPVSIPQKISEHDSSSTQKKSDIRRRAAELDQIKPLKVLSGQNESNFDMEKMVPQQTCE</sequence>
<evidence type="ECO:0000313" key="3">
    <source>
        <dbReference type="Proteomes" id="UP000019804"/>
    </source>
</evidence>
<dbReference type="AlphaFoldDB" id="A0A017SEW6"/>
<keyword evidence="3" id="KW-1185">Reference proteome</keyword>
<dbReference type="RefSeq" id="XP_040639216.1">
    <property type="nucleotide sequence ID" value="XM_040781735.1"/>
</dbReference>
<proteinExistence type="predicted"/>
<dbReference type="HOGENOM" id="CLU_030046_1_0_1"/>
<dbReference type="EMBL" id="KK088421">
    <property type="protein sequence ID" value="EYE95528.1"/>
    <property type="molecule type" value="Genomic_DNA"/>
</dbReference>
<dbReference type="GeneID" id="63696859"/>
<dbReference type="PANTHER" id="PTHR35179">
    <property type="entry name" value="PROTEIN CBG02620"/>
    <property type="match status" value="1"/>
</dbReference>
<protein>
    <submittedName>
        <fullName evidence="2">Geranylgeranyl pyrophosphate synthetase</fullName>
    </submittedName>
</protein>
<dbReference type="Proteomes" id="UP000019804">
    <property type="component" value="Unassembled WGS sequence"/>
</dbReference>
<dbReference type="STRING" id="1388766.A0A017SEW6"/>
<dbReference type="PANTHER" id="PTHR35179:SF2">
    <property type="entry name" value="START DOMAIN-CONTAINING PROTEIN"/>
    <property type="match status" value="1"/>
</dbReference>
<organism evidence="2 3">
    <name type="scientific">Aspergillus ruber (strain CBS 135680)</name>
    <dbReference type="NCBI Taxonomy" id="1388766"/>
    <lineage>
        <taxon>Eukaryota</taxon>
        <taxon>Fungi</taxon>
        <taxon>Dikarya</taxon>
        <taxon>Ascomycota</taxon>
        <taxon>Pezizomycotina</taxon>
        <taxon>Eurotiomycetes</taxon>
        <taxon>Eurotiomycetidae</taxon>
        <taxon>Eurotiales</taxon>
        <taxon>Aspergillaceae</taxon>
        <taxon>Aspergillus</taxon>
        <taxon>Aspergillus subgen. Aspergillus</taxon>
    </lineage>
</organism>
<gene>
    <name evidence="2" type="ORF">EURHEDRAFT_411816</name>
</gene>
<feature type="compositionally biased region" description="Basic and acidic residues" evidence="1">
    <location>
        <begin position="389"/>
        <end position="408"/>
    </location>
</feature>
<name>A0A017SEW6_ASPRC</name>
<dbReference type="OrthoDB" id="5393654at2759"/>
<accession>A0A017SEW6</accession>
<feature type="region of interest" description="Disordered" evidence="1">
    <location>
        <begin position="388"/>
        <end position="408"/>
    </location>
</feature>
<reference evidence="3" key="1">
    <citation type="journal article" date="2014" name="Nat. Commun.">
        <title>Genomic adaptations of the halophilic Dead Sea filamentous fungus Eurotium rubrum.</title>
        <authorList>
            <person name="Kis-Papo T."/>
            <person name="Weig A.R."/>
            <person name="Riley R."/>
            <person name="Persoh D."/>
            <person name="Salamov A."/>
            <person name="Sun H."/>
            <person name="Lipzen A."/>
            <person name="Wasser S.P."/>
            <person name="Rambold G."/>
            <person name="Grigoriev I.V."/>
            <person name="Nevo E."/>
        </authorList>
    </citation>
    <scope>NUCLEOTIDE SEQUENCE [LARGE SCALE GENOMIC DNA]</scope>
    <source>
        <strain evidence="3">CBS 135680</strain>
    </source>
</reference>
<evidence type="ECO:0000256" key="1">
    <source>
        <dbReference type="SAM" id="MobiDB-lite"/>
    </source>
</evidence>
<evidence type="ECO:0000313" key="2">
    <source>
        <dbReference type="EMBL" id="EYE95528.1"/>
    </source>
</evidence>